<keyword evidence="2" id="KW-0560">Oxidoreductase</keyword>
<dbReference type="SUPFAM" id="SSF51735">
    <property type="entry name" value="NAD(P)-binding Rossmann-fold domains"/>
    <property type="match status" value="1"/>
</dbReference>
<dbReference type="InterPro" id="IPR036291">
    <property type="entry name" value="NAD(P)-bd_dom_sf"/>
</dbReference>
<keyword evidence="1" id="KW-0521">NADP</keyword>
<evidence type="ECO:0000256" key="1">
    <source>
        <dbReference type="ARBA" id="ARBA00022857"/>
    </source>
</evidence>
<dbReference type="InterPro" id="IPR013154">
    <property type="entry name" value="ADH-like_N"/>
</dbReference>
<dbReference type="RefSeq" id="WP_189330427.1">
    <property type="nucleotide sequence ID" value="NZ_AP023356.1"/>
</dbReference>
<dbReference type="Proteomes" id="UP000676967">
    <property type="component" value="Chromosome"/>
</dbReference>
<organism evidence="4 5">
    <name type="scientific">Actinoplanes ianthinogenes</name>
    <dbReference type="NCBI Taxonomy" id="122358"/>
    <lineage>
        <taxon>Bacteria</taxon>
        <taxon>Bacillati</taxon>
        <taxon>Actinomycetota</taxon>
        <taxon>Actinomycetes</taxon>
        <taxon>Micromonosporales</taxon>
        <taxon>Micromonosporaceae</taxon>
        <taxon>Actinoplanes</taxon>
    </lineage>
</organism>
<feature type="domain" description="Enoyl reductase (ER)" evidence="3">
    <location>
        <begin position="9"/>
        <end position="292"/>
    </location>
</feature>
<evidence type="ECO:0000313" key="5">
    <source>
        <dbReference type="Proteomes" id="UP000676967"/>
    </source>
</evidence>
<reference evidence="4 5" key="1">
    <citation type="submission" date="2020-08" db="EMBL/GenBank/DDBJ databases">
        <title>Whole genome shotgun sequence of Actinoplanes ianthinogenes NBRC 13996.</title>
        <authorList>
            <person name="Komaki H."/>
            <person name="Tamura T."/>
        </authorList>
    </citation>
    <scope>NUCLEOTIDE SEQUENCE [LARGE SCALE GENOMIC DNA]</scope>
    <source>
        <strain evidence="4 5">NBRC 13996</strain>
    </source>
</reference>
<gene>
    <name evidence="4" type="ORF">Aiant_87590</name>
</gene>
<dbReference type="PANTHER" id="PTHR48106">
    <property type="entry name" value="QUINONE OXIDOREDUCTASE PIG3-RELATED"/>
    <property type="match status" value="1"/>
</dbReference>
<dbReference type="SMART" id="SM00829">
    <property type="entry name" value="PKS_ER"/>
    <property type="match status" value="1"/>
</dbReference>
<name>A0ABN6CSB3_9ACTN</name>
<protein>
    <submittedName>
        <fullName evidence="4">Oxidoreductase</fullName>
    </submittedName>
</protein>
<evidence type="ECO:0000313" key="4">
    <source>
        <dbReference type="EMBL" id="BCJ48102.1"/>
    </source>
</evidence>
<dbReference type="SUPFAM" id="SSF50129">
    <property type="entry name" value="GroES-like"/>
    <property type="match status" value="1"/>
</dbReference>
<proteinExistence type="predicted"/>
<accession>A0ABN6CSB3</accession>
<dbReference type="Pfam" id="PF08240">
    <property type="entry name" value="ADH_N"/>
    <property type="match status" value="1"/>
</dbReference>
<evidence type="ECO:0000259" key="3">
    <source>
        <dbReference type="SMART" id="SM00829"/>
    </source>
</evidence>
<dbReference type="InterPro" id="IPR020843">
    <property type="entry name" value="ER"/>
</dbReference>
<dbReference type="InterPro" id="IPR011032">
    <property type="entry name" value="GroES-like_sf"/>
</dbReference>
<evidence type="ECO:0000256" key="2">
    <source>
        <dbReference type="ARBA" id="ARBA00023002"/>
    </source>
</evidence>
<sequence>MRRIRCHAGGLRLEQVAEPVAGDGELLIRARAIGVTRPAVAGLRDGQVPGGEVGGEVIGIGPDVDGWKVGDRVAALPFGGSYAEVVTAPAVLATRIPDTADFVSAVALVRSGHVALGVLDAAALTPGESVLVTAAASGVGSLLVQAARLRGAGRVVAAASPGKASFLYDLGADEVVGYDAPGVEPVDVVLDGAGGEVLPRALAAARPGGRAVFFASGGGTVPAYDLLAGAKTITGFSMAYFARTQPQRYAEHERELWELPLRPRVHEVLPLERAGRAHEIVLGRANCGKVVLVP</sequence>
<keyword evidence="5" id="KW-1185">Reference proteome</keyword>
<dbReference type="EMBL" id="AP023356">
    <property type="protein sequence ID" value="BCJ48102.1"/>
    <property type="molecule type" value="Genomic_DNA"/>
</dbReference>
<dbReference type="Gene3D" id="3.90.180.10">
    <property type="entry name" value="Medium-chain alcohol dehydrogenases, catalytic domain"/>
    <property type="match status" value="1"/>
</dbReference>
<dbReference type="Pfam" id="PF00107">
    <property type="entry name" value="ADH_zinc_N"/>
    <property type="match status" value="1"/>
</dbReference>
<dbReference type="Gene3D" id="3.40.50.720">
    <property type="entry name" value="NAD(P)-binding Rossmann-like Domain"/>
    <property type="match status" value="1"/>
</dbReference>
<dbReference type="InterPro" id="IPR013149">
    <property type="entry name" value="ADH-like_C"/>
</dbReference>